<evidence type="ECO:0000313" key="3">
    <source>
        <dbReference type="EMBL" id="CAD5220824.1"/>
    </source>
</evidence>
<feature type="compositionally biased region" description="Polar residues" evidence="2">
    <location>
        <begin position="717"/>
        <end position="749"/>
    </location>
</feature>
<reference evidence="3" key="1">
    <citation type="submission" date="2020-09" db="EMBL/GenBank/DDBJ databases">
        <authorList>
            <person name="Kikuchi T."/>
        </authorList>
    </citation>
    <scope>NUCLEOTIDE SEQUENCE</scope>
    <source>
        <strain evidence="3">SH1</strain>
    </source>
</reference>
<keyword evidence="4" id="KW-1185">Reference proteome</keyword>
<accession>A0A811KZE3</accession>
<dbReference type="Proteomes" id="UP000614601">
    <property type="component" value="Unassembled WGS sequence"/>
</dbReference>
<dbReference type="OrthoDB" id="5824609at2759"/>
<keyword evidence="1" id="KW-0175">Coiled coil</keyword>
<evidence type="ECO:0008006" key="5">
    <source>
        <dbReference type="Google" id="ProtNLM"/>
    </source>
</evidence>
<feature type="coiled-coil region" evidence="1">
    <location>
        <begin position="174"/>
        <end position="201"/>
    </location>
</feature>
<evidence type="ECO:0000256" key="2">
    <source>
        <dbReference type="SAM" id="MobiDB-lite"/>
    </source>
</evidence>
<feature type="compositionally biased region" description="Basic and acidic residues" evidence="2">
    <location>
        <begin position="680"/>
        <end position="697"/>
    </location>
</feature>
<protein>
    <recommendedName>
        <fullName evidence="5">CUE domain-containing protein</fullName>
    </recommendedName>
</protein>
<name>A0A811KZE3_9BILA</name>
<dbReference type="AlphaFoldDB" id="A0A811KZE3"/>
<proteinExistence type="predicted"/>
<comment type="caution">
    <text evidence="3">The sequence shown here is derived from an EMBL/GenBank/DDBJ whole genome shotgun (WGS) entry which is preliminary data.</text>
</comment>
<evidence type="ECO:0000313" key="4">
    <source>
        <dbReference type="Proteomes" id="UP000614601"/>
    </source>
</evidence>
<dbReference type="EMBL" id="CAJFDH010000004">
    <property type="protein sequence ID" value="CAD5220824.1"/>
    <property type="molecule type" value="Genomic_DNA"/>
</dbReference>
<organism evidence="3 4">
    <name type="scientific">Bursaphelenchus okinawaensis</name>
    <dbReference type="NCBI Taxonomy" id="465554"/>
    <lineage>
        <taxon>Eukaryota</taxon>
        <taxon>Metazoa</taxon>
        <taxon>Ecdysozoa</taxon>
        <taxon>Nematoda</taxon>
        <taxon>Chromadorea</taxon>
        <taxon>Rhabditida</taxon>
        <taxon>Tylenchina</taxon>
        <taxon>Tylenchomorpha</taxon>
        <taxon>Aphelenchoidea</taxon>
        <taxon>Aphelenchoididae</taxon>
        <taxon>Bursaphelenchus</taxon>
    </lineage>
</organism>
<evidence type="ECO:0000256" key="1">
    <source>
        <dbReference type="SAM" id="Coils"/>
    </source>
</evidence>
<gene>
    <name evidence="3" type="ORF">BOKJ2_LOCUS9137</name>
</gene>
<feature type="region of interest" description="Disordered" evidence="2">
    <location>
        <begin position="650"/>
        <end position="786"/>
    </location>
</feature>
<sequence length="786" mass="89431">MFNLAADVRIEEQFASTAPEILLPFVKPDGSNLNQWIARAEGLLKLLQAMVASTSNVFWSSICLRPNFMREIDSASVNFPFFEDLQDGNLLKRAGQSRLVVNLYQNLWILFIRICVSWESEGISEENFKKLLVEKHKIVTLERIRLACGLFSKNFYEVLKKIVIKLRKTVPALFNTVQKELDEAGNQLETLAIEIRSLHNELASKSTRNTKKVIEVLQVMHTARRRIFSWSEFLRILPEVRCSDDMANIIAETTQTVDDTLNHRVIMNLGAESVEISISLTRERAALLQALTHLFVRFFERSDESERIDLLFGLRDQTALMSRLEDRLKIKEKLPYLIEKTGMGDHGAIIKREIDKALEQKSKEIVVSLESEGLLAHLGEFSNPVVQENVLTLKDIVPYTTEFLHLVFRHFAYDMEKAIAALMEPDNSLPFNLRILMRDSSNLKAAKPSKRQQLLLKEVYEQDSEAESDHEDDADAASKAQNIDIVSLLTAPIASSSTSKAPILTEKEIKQQKMEEKLAKLMKKSGDLFNLRHLHGVVEKMQQIKMDQKSVVNVGGKKFAKFRKEQIDDELDEEDRNVIKQHANAYKYELSDEDDQDGRLDLDEKFRAEVGATGRFNRGQVVAISTKNYADEEDEYDDTYDDVNIAVDERSRIPEERHKATEMGYEGTAGSIPQGGYAAEHQRRADQSNKKIPDVPRRQPVTVEKAPKQNPMKIPRTDQQQQSKAGPQGNPQPKSQKQSALQPGTSGAQTKKDGYTGGKQRLNKERNKNKHKQRGADKKMARANPF</sequence>
<dbReference type="EMBL" id="CAJFCW020000004">
    <property type="protein sequence ID" value="CAG9114178.1"/>
    <property type="molecule type" value="Genomic_DNA"/>
</dbReference>
<dbReference type="Proteomes" id="UP000783686">
    <property type="component" value="Unassembled WGS sequence"/>
</dbReference>
<feature type="compositionally biased region" description="Basic and acidic residues" evidence="2">
    <location>
        <begin position="650"/>
        <end position="661"/>
    </location>
</feature>